<sequence>MINKLMYVCFCVLAVAACKIENDIPYPIVEGNIISMEVEGQRASDEGGSAQAVIDKSKRTVRLYVDDSVDLSQLRITKFTVSDGVTLIPDAGKCHDVSSFPTVGFGSLAELSASSDTRVDFSKPVTFTLKTYQDYLWTVSVTQIITRNIVLENQIGKAVVDAVNRNVAVYVSKDQPLNAVKVSAFQLGGEHGTVIPDPVTYDAYDFSQPATFLVSHAWEEVSREWKVFVYQSEGVSTGSTNIFTRTTSATLKGDIQSGKTPVVEYKKQSETGWTTLATSAITVSGTSYTALLTGLSPATSYQYRISVDGTAGDVRSFATGTATPLTNASFDNWYQDGKLWNPWPSGGTSFWDTGNRGATTISDSNSVPTDETSNGTGKAAYLESKYLMMRFAAGNIFTGDYVRTDGMNGVLSFGRPFTSFPSKLRIHYKYSSVTIDKVGDDAYRYLKGQPDSCHIYIALTDWDKPREIRTRPSERQLFEKNDTHVIAYAELVQGTSDATYRQLDLTLQYRYTNRTPKYILIVATASKYGDYFTGGTGSKLWVDDFELIYD</sequence>
<gene>
    <name evidence="2" type="ORF">DWX97_07770</name>
</gene>
<evidence type="ECO:0000313" key="2">
    <source>
        <dbReference type="EMBL" id="RGS38243.1"/>
    </source>
</evidence>
<dbReference type="AlphaFoldDB" id="A0A412IKS1"/>
<dbReference type="RefSeq" id="WP_118402224.1">
    <property type="nucleotide sequence ID" value="NZ_JADNFX010000027.1"/>
</dbReference>
<protein>
    <recommendedName>
        <fullName evidence="1">Putative carbohydrate metabolism domain-containing protein</fullName>
    </recommendedName>
</protein>
<dbReference type="InterPro" id="IPR025112">
    <property type="entry name" value="PCMD"/>
</dbReference>
<dbReference type="PROSITE" id="PS51257">
    <property type="entry name" value="PROKAR_LIPOPROTEIN"/>
    <property type="match status" value="1"/>
</dbReference>
<dbReference type="GO" id="GO:0046872">
    <property type="term" value="F:metal ion binding"/>
    <property type="evidence" value="ECO:0007669"/>
    <property type="project" value="InterPro"/>
</dbReference>
<dbReference type="Proteomes" id="UP000283341">
    <property type="component" value="Unassembled WGS sequence"/>
</dbReference>
<dbReference type="Gene3D" id="2.60.40.10">
    <property type="entry name" value="Immunoglobulins"/>
    <property type="match status" value="1"/>
</dbReference>
<dbReference type="CDD" id="cd00063">
    <property type="entry name" value="FN3"/>
    <property type="match status" value="1"/>
</dbReference>
<accession>A0A412IKS1</accession>
<evidence type="ECO:0000313" key="3">
    <source>
        <dbReference type="Proteomes" id="UP000283341"/>
    </source>
</evidence>
<proteinExistence type="predicted"/>
<dbReference type="Gene3D" id="2.60.120.890">
    <property type="entry name" value="BT2081, beta-jelly-roll domain"/>
    <property type="match status" value="1"/>
</dbReference>
<dbReference type="SUPFAM" id="SSF49363">
    <property type="entry name" value="Purple acid phosphatase, N-terminal domain"/>
    <property type="match status" value="1"/>
</dbReference>
<dbReference type="InterPro" id="IPR038653">
    <property type="entry name" value="Put_CMD_sf"/>
</dbReference>
<evidence type="ECO:0000259" key="1">
    <source>
        <dbReference type="Pfam" id="PF13201"/>
    </source>
</evidence>
<dbReference type="EMBL" id="QRVJ01000004">
    <property type="protein sequence ID" value="RGS38243.1"/>
    <property type="molecule type" value="Genomic_DNA"/>
</dbReference>
<organism evidence="2 3">
    <name type="scientific">Bacteroides cellulosilyticus</name>
    <dbReference type="NCBI Taxonomy" id="246787"/>
    <lineage>
        <taxon>Bacteria</taxon>
        <taxon>Pseudomonadati</taxon>
        <taxon>Bacteroidota</taxon>
        <taxon>Bacteroidia</taxon>
        <taxon>Bacteroidales</taxon>
        <taxon>Bacteroidaceae</taxon>
        <taxon>Bacteroides</taxon>
    </lineage>
</organism>
<dbReference type="GO" id="GO:0003993">
    <property type="term" value="F:acid phosphatase activity"/>
    <property type="evidence" value="ECO:0007669"/>
    <property type="project" value="InterPro"/>
</dbReference>
<dbReference type="Pfam" id="PF13201">
    <property type="entry name" value="PCMD"/>
    <property type="match status" value="1"/>
</dbReference>
<reference evidence="2 3" key="1">
    <citation type="submission" date="2018-08" db="EMBL/GenBank/DDBJ databases">
        <title>A genome reference for cultivated species of the human gut microbiota.</title>
        <authorList>
            <person name="Zou Y."/>
            <person name="Xue W."/>
            <person name="Luo G."/>
        </authorList>
    </citation>
    <scope>NUCLEOTIDE SEQUENCE [LARGE SCALE GENOMIC DNA]</scope>
    <source>
        <strain evidence="2 3">AF22-3AC</strain>
    </source>
</reference>
<name>A0A412IKS1_9BACE</name>
<feature type="domain" description="Putative carbohydrate metabolism" evidence="1">
    <location>
        <begin position="346"/>
        <end position="548"/>
    </location>
</feature>
<dbReference type="Gene3D" id="2.60.40.2340">
    <property type="match status" value="1"/>
</dbReference>
<dbReference type="InterPro" id="IPR003961">
    <property type="entry name" value="FN3_dom"/>
</dbReference>
<comment type="caution">
    <text evidence="2">The sequence shown here is derived from an EMBL/GenBank/DDBJ whole genome shotgun (WGS) entry which is preliminary data.</text>
</comment>
<dbReference type="InterPro" id="IPR013783">
    <property type="entry name" value="Ig-like_fold"/>
</dbReference>
<dbReference type="InterPro" id="IPR008963">
    <property type="entry name" value="Purple_acid_Pase-like_N"/>
</dbReference>